<reference evidence="2 3" key="1">
    <citation type="submission" date="2024-02" db="EMBL/GenBank/DDBJ databases">
        <authorList>
            <person name="Chen Y."/>
            <person name="Shah S."/>
            <person name="Dougan E. K."/>
            <person name="Thang M."/>
            <person name="Chan C."/>
        </authorList>
    </citation>
    <scope>NUCLEOTIDE SEQUENCE [LARGE SCALE GENOMIC DNA]</scope>
</reference>
<feature type="compositionally biased region" description="Low complexity" evidence="1">
    <location>
        <begin position="971"/>
        <end position="980"/>
    </location>
</feature>
<proteinExistence type="predicted"/>
<gene>
    <name evidence="2" type="ORF">SCF082_LOCUS22124</name>
</gene>
<dbReference type="Proteomes" id="UP001642464">
    <property type="component" value="Unassembled WGS sequence"/>
</dbReference>
<organism evidence="2 3">
    <name type="scientific">Durusdinium trenchii</name>
    <dbReference type="NCBI Taxonomy" id="1381693"/>
    <lineage>
        <taxon>Eukaryota</taxon>
        <taxon>Sar</taxon>
        <taxon>Alveolata</taxon>
        <taxon>Dinophyceae</taxon>
        <taxon>Suessiales</taxon>
        <taxon>Symbiodiniaceae</taxon>
        <taxon>Durusdinium</taxon>
    </lineage>
</organism>
<feature type="region of interest" description="Disordered" evidence="1">
    <location>
        <begin position="1183"/>
        <end position="1243"/>
    </location>
</feature>
<name>A0ABP0LE04_9DINO</name>
<feature type="region of interest" description="Disordered" evidence="1">
    <location>
        <begin position="1107"/>
        <end position="1127"/>
    </location>
</feature>
<keyword evidence="3" id="KW-1185">Reference proteome</keyword>
<feature type="region of interest" description="Disordered" evidence="1">
    <location>
        <begin position="962"/>
        <end position="983"/>
    </location>
</feature>
<evidence type="ECO:0000313" key="2">
    <source>
        <dbReference type="EMBL" id="CAK9037395.1"/>
    </source>
</evidence>
<protein>
    <submittedName>
        <fullName evidence="2">FO synthase subunit 1</fullName>
    </submittedName>
</protein>
<sequence>MPVNTTVDELTSDEPTSQIYFQMSVSLTEWRPKLEKTGKLNLEVDVANQIRWSTRYHASCQLAGVSPEDGKILTAEAAEWFSGLPLGPQEPSLRKRPFCRADGSFKVVEIDQDCREVIAARMREGYLHQAEIWKDVSEFQASPDTLAQGRFLYLENVKSILTKQKDMQKVMHYLVQECTRRNLTLHWVSDAMENDFNLRPLASYITSWNECNELPMHRWLSAGIVDDEHESRLKICGNLVVPKCADLALQVLVFQRVKEIQGSGRFNRIRDAVNSGASAAPVDLRYLDKGTFSTTNPSDEIREVLSFPEKIYSSVAETLPDSRDAPWDDDTVDPYAEAIPPAEPTEASSRSKKHRLVIELCASGPQRYWGAWLEATKNDIGQKYQADCQKYIDLMKLPEYGLQKAAEYLEHWFAGGLEGFVFEMEKVVGPPAGKVIRDFGISGMVDPEVAENLMELYLQEGFMSDPSMIGVEQVAATQVPAEFLERVALANAATRRDWESASGVARAFQIGKAESSALFALVKEVPERIRESLEAMVKARGMTKLFTHEIIGKGTFSACGCFLFFLQKFKAIVPEKELAEMERGLRSQFMSGFLDGDLLHVLEEQVPLSADIKAVEQGRIRDKEAAAQALAKQVASAQYAQVEAMVKADMQILKDKLPGKDDQAIENAKNLKYMKERKGKDYVDQYLRDNCLIDCAWKRLYCRRNAYDSAICGELPWYVVASMDMTVYPANSELVRSAHTLLNAICSMTPNAAGWVQLPVHQSQTTQHALIKHRQALESTMLNSKQNLSREVVILFSKPDSNSQDGRNMAQGAILTVHQQYHNETPWDASSAVEDGRLGPCDLVKVSDLIGQAEFGRACLEMQLKSSAIPVKYCGVVKGENVADLRSAFESAVYDHWDEHPTLAPPRERPTTAPSTRPDLGLEVLSMQGMHPIFPAEVLLNRFSEGSEERTLVKKLQKEFEDIYPPPAPGTNTQTQNSSSLSMSADCDFSDGHLPINPRKNIELQCIPISDFRAERLGTSVGKAGKPTVAICKSFHVWLLNPGEDTDPTGPAWVVKNDLQLLSLAPTKEASPMCKILRSLAVERALTVDVEYHTVIPKVPEVADPQATAADSDVNAKKKPVGGKRIPQEKSLEIAQLAADRLRAGESHAKVRIMVDEMKQALRNFAGSGDDSAVQNAIANLKKGGEDHAAVPPDDSQPAGPPTAETKTEPPIENEGDEKEGNNLESEGCEEEECAEEDPTVDN</sequence>
<accession>A0ABP0LE04</accession>
<evidence type="ECO:0000256" key="1">
    <source>
        <dbReference type="SAM" id="MobiDB-lite"/>
    </source>
</evidence>
<comment type="caution">
    <text evidence="2">The sequence shown here is derived from an EMBL/GenBank/DDBJ whole genome shotgun (WGS) entry which is preliminary data.</text>
</comment>
<feature type="compositionally biased region" description="Acidic residues" evidence="1">
    <location>
        <begin position="1227"/>
        <end position="1243"/>
    </location>
</feature>
<dbReference type="EMBL" id="CAXAMM010015880">
    <property type="protein sequence ID" value="CAK9037395.1"/>
    <property type="molecule type" value="Genomic_DNA"/>
</dbReference>
<evidence type="ECO:0000313" key="3">
    <source>
        <dbReference type="Proteomes" id="UP001642464"/>
    </source>
</evidence>